<sequence length="71" mass="7684">MATVTNLTALFARSDGHGTGAGLFRMAIMMTGGLLRASECLPDARFPAQRQHKNREGRGKLKRGDIKGGRQ</sequence>
<comment type="caution">
    <text evidence="2">The sequence shown here is derived from an EMBL/GenBank/DDBJ whole genome shotgun (WGS) entry which is preliminary data.</text>
</comment>
<name>A0A0A3YYG1_9GAMM</name>
<evidence type="ECO:0000256" key="1">
    <source>
        <dbReference type="SAM" id="MobiDB-lite"/>
    </source>
</evidence>
<proteinExistence type="predicted"/>
<protein>
    <submittedName>
        <fullName evidence="2">Uncharacterized protein</fullName>
    </submittedName>
</protein>
<feature type="region of interest" description="Disordered" evidence="1">
    <location>
        <begin position="45"/>
        <end position="71"/>
    </location>
</feature>
<dbReference type="AlphaFoldDB" id="A0A0A3YYG1"/>
<gene>
    <name evidence="2" type="ORF">NG99_15305</name>
</gene>
<evidence type="ECO:0000313" key="2">
    <source>
        <dbReference type="EMBL" id="KGT91882.1"/>
    </source>
</evidence>
<reference evidence="2 3" key="1">
    <citation type="submission" date="2014-10" db="EMBL/GenBank/DDBJ databases">
        <title>Genome sequence of Erwinia typographi M043b.</title>
        <authorList>
            <person name="Chan K.-G."/>
            <person name="Tan W.-S."/>
        </authorList>
    </citation>
    <scope>NUCLEOTIDE SEQUENCE [LARGE SCALE GENOMIC DNA]</scope>
    <source>
        <strain evidence="2 3">M043b</strain>
    </source>
</reference>
<feature type="compositionally biased region" description="Basic and acidic residues" evidence="1">
    <location>
        <begin position="54"/>
        <end position="71"/>
    </location>
</feature>
<dbReference type="Proteomes" id="UP000030351">
    <property type="component" value="Unassembled WGS sequence"/>
</dbReference>
<accession>A0A0A3YYG1</accession>
<feature type="non-terminal residue" evidence="2">
    <location>
        <position position="71"/>
    </location>
</feature>
<keyword evidence="3" id="KW-1185">Reference proteome</keyword>
<evidence type="ECO:0000313" key="3">
    <source>
        <dbReference type="Proteomes" id="UP000030351"/>
    </source>
</evidence>
<dbReference type="EMBL" id="JRUQ01000043">
    <property type="protein sequence ID" value="KGT91882.1"/>
    <property type="molecule type" value="Genomic_DNA"/>
</dbReference>
<organism evidence="2 3">
    <name type="scientific">Erwinia typographi</name>
    <dbReference type="NCBI Taxonomy" id="371042"/>
    <lineage>
        <taxon>Bacteria</taxon>
        <taxon>Pseudomonadati</taxon>
        <taxon>Pseudomonadota</taxon>
        <taxon>Gammaproteobacteria</taxon>
        <taxon>Enterobacterales</taxon>
        <taxon>Erwiniaceae</taxon>
        <taxon>Erwinia</taxon>
    </lineage>
</organism>